<dbReference type="OrthoDB" id="2160613at2759"/>
<feature type="region of interest" description="Disordered" evidence="1">
    <location>
        <begin position="120"/>
        <end position="177"/>
    </location>
</feature>
<gene>
    <name evidence="2" type="ORF">BGZ97_003685</name>
</gene>
<evidence type="ECO:0000313" key="3">
    <source>
        <dbReference type="Proteomes" id="UP000823405"/>
    </source>
</evidence>
<dbReference type="Proteomes" id="UP000823405">
    <property type="component" value="Unassembled WGS sequence"/>
</dbReference>
<feature type="compositionally biased region" description="Low complexity" evidence="1">
    <location>
        <begin position="23"/>
        <end position="37"/>
    </location>
</feature>
<feature type="compositionally biased region" description="Polar residues" evidence="1">
    <location>
        <begin position="76"/>
        <end position="87"/>
    </location>
</feature>
<evidence type="ECO:0000313" key="2">
    <source>
        <dbReference type="EMBL" id="KAG0299476.1"/>
    </source>
</evidence>
<proteinExistence type="predicted"/>
<feature type="compositionally biased region" description="Low complexity" evidence="1">
    <location>
        <begin position="124"/>
        <end position="139"/>
    </location>
</feature>
<keyword evidence="3" id="KW-1185">Reference proteome</keyword>
<dbReference type="AlphaFoldDB" id="A0A9P6QV82"/>
<reference evidence="2" key="1">
    <citation type="journal article" date="2020" name="Fungal Divers.">
        <title>Resolving the Mortierellaceae phylogeny through synthesis of multi-gene phylogenetics and phylogenomics.</title>
        <authorList>
            <person name="Vandepol N."/>
            <person name="Liber J."/>
            <person name="Desiro A."/>
            <person name="Na H."/>
            <person name="Kennedy M."/>
            <person name="Barry K."/>
            <person name="Grigoriev I.V."/>
            <person name="Miller A.N."/>
            <person name="O'Donnell K."/>
            <person name="Stajich J.E."/>
            <person name="Bonito G."/>
        </authorList>
    </citation>
    <scope>NUCLEOTIDE SEQUENCE</scope>
    <source>
        <strain evidence="2">NVP60</strain>
    </source>
</reference>
<protein>
    <submittedName>
        <fullName evidence="2">Uncharacterized protein</fullName>
    </submittedName>
</protein>
<name>A0A9P6QV82_9FUNG</name>
<feature type="region of interest" description="Disordered" evidence="1">
    <location>
        <begin position="76"/>
        <end position="106"/>
    </location>
</feature>
<feature type="region of interest" description="Disordered" evidence="1">
    <location>
        <begin position="1"/>
        <end position="49"/>
    </location>
</feature>
<accession>A0A9P6QV82</accession>
<organism evidence="2 3">
    <name type="scientific">Linnemannia gamsii</name>
    <dbReference type="NCBI Taxonomy" id="64522"/>
    <lineage>
        <taxon>Eukaryota</taxon>
        <taxon>Fungi</taxon>
        <taxon>Fungi incertae sedis</taxon>
        <taxon>Mucoromycota</taxon>
        <taxon>Mortierellomycotina</taxon>
        <taxon>Mortierellomycetes</taxon>
        <taxon>Mortierellales</taxon>
        <taxon>Mortierellaceae</taxon>
        <taxon>Linnemannia</taxon>
    </lineage>
</organism>
<comment type="caution">
    <text evidence="2">The sequence shown here is derived from an EMBL/GenBank/DDBJ whole genome shotgun (WGS) entry which is preliminary data.</text>
</comment>
<sequence length="431" mass="48409">MDATKYPLPLEDDSGDIWMGQAPSSEDSSPVEVSTPSNTAPAPSIDTVPLTSSVPVIDLTVDMEAEDNSVLKEKATVTSAVSGSTHASALRQKERPKPSSKSTLPLTVRLRLQAAEALERRTRAQAASAAARSTPPSQRGQVPTSIPNRSPMLLTSPSASPPLPKVQQEVETGSSELPTGLGRMVAVVPAVTWTDLRPVYKNVLGGTNDYPSAKMMHKNSHLIKTFEYNGHRTVLTSMVPSVHGHYKNDKLEWRKSRAEEEAEESWIYIDEDVATDGDMSMDLDESLANFERRLEGRRKERLEQKTHVQAIITANNRQNELSLFLNDDTDYSKRYCHQLERLILTDRRFSREWGCHYKYWLRLMQLNSETLHALELHYAIRSLNALRDVYTTVFALGNLRDLVLVDNDIDAQKTKVFLETVCPRLRKLELK</sequence>
<dbReference type="EMBL" id="JAAAIN010001884">
    <property type="protein sequence ID" value="KAG0299476.1"/>
    <property type="molecule type" value="Genomic_DNA"/>
</dbReference>
<evidence type="ECO:0000256" key="1">
    <source>
        <dbReference type="SAM" id="MobiDB-lite"/>
    </source>
</evidence>